<name>W9QYW5_9ROSA</name>
<evidence type="ECO:0008006" key="5">
    <source>
        <dbReference type="Google" id="ProtNLM"/>
    </source>
</evidence>
<keyword evidence="2" id="KW-0732">Signal</keyword>
<accession>W9QYW5</accession>
<organism evidence="3 4">
    <name type="scientific">Morus notabilis</name>
    <dbReference type="NCBI Taxonomy" id="981085"/>
    <lineage>
        <taxon>Eukaryota</taxon>
        <taxon>Viridiplantae</taxon>
        <taxon>Streptophyta</taxon>
        <taxon>Embryophyta</taxon>
        <taxon>Tracheophyta</taxon>
        <taxon>Spermatophyta</taxon>
        <taxon>Magnoliopsida</taxon>
        <taxon>eudicotyledons</taxon>
        <taxon>Gunneridae</taxon>
        <taxon>Pentapetalae</taxon>
        <taxon>rosids</taxon>
        <taxon>fabids</taxon>
        <taxon>Rosales</taxon>
        <taxon>Moraceae</taxon>
        <taxon>Moreae</taxon>
        <taxon>Morus</taxon>
    </lineage>
</organism>
<proteinExistence type="predicted"/>
<feature type="region of interest" description="Disordered" evidence="1">
    <location>
        <begin position="15"/>
        <end position="53"/>
    </location>
</feature>
<keyword evidence="4" id="KW-1185">Reference proteome</keyword>
<evidence type="ECO:0000313" key="4">
    <source>
        <dbReference type="Proteomes" id="UP000030645"/>
    </source>
</evidence>
<evidence type="ECO:0000313" key="3">
    <source>
        <dbReference type="EMBL" id="EXB59944.1"/>
    </source>
</evidence>
<dbReference type="Proteomes" id="UP000030645">
    <property type="component" value="Unassembled WGS sequence"/>
</dbReference>
<feature type="chain" id="PRO_5004928195" description="Secreted protein" evidence="2">
    <location>
        <begin position="19"/>
        <end position="69"/>
    </location>
</feature>
<protein>
    <recommendedName>
        <fullName evidence="5">Secreted protein</fullName>
    </recommendedName>
</protein>
<evidence type="ECO:0000256" key="2">
    <source>
        <dbReference type="SAM" id="SignalP"/>
    </source>
</evidence>
<reference evidence="4" key="1">
    <citation type="submission" date="2013-01" db="EMBL/GenBank/DDBJ databases">
        <title>Draft Genome Sequence of a Mulberry Tree, Morus notabilis C.K. Schneid.</title>
        <authorList>
            <person name="He N."/>
            <person name="Zhao S."/>
        </authorList>
    </citation>
    <scope>NUCLEOTIDE SEQUENCE</scope>
</reference>
<feature type="compositionally biased region" description="Basic and acidic residues" evidence="1">
    <location>
        <begin position="21"/>
        <end position="49"/>
    </location>
</feature>
<gene>
    <name evidence="3" type="ORF">L484_013064</name>
</gene>
<feature type="signal peptide" evidence="2">
    <location>
        <begin position="1"/>
        <end position="18"/>
    </location>
</feature>
<dbReference type="EMBL" id="KE344391">
    <property type="protein sequence ID" value="EXB59944.1"/>
    <property type="molecule type" value="Genomic_DNA"/>
</dbReference>
<evidence type="ECO:0000256" key="1">
    <source>
        <dbReference type="SAM" id="MobiDB-lite"/>
    </source>
</evidence>
<sequence length="69" mass="7359">MGIFSFFFNCFAASSSLSGESDDHGKSTGTSEKKVASNDLKKTKSKSSESSKAPIVVPHFPVNSYPGRL</sequence>
<dbReference type="AlphaFoldDB" id="W9QYW5"/>